<dbReference type="InterPro" id="IPR020476">
    <property type="entry name" value="Nudix_hydrolase"/>
</dbReference>
<evidence type="ECO:0000313" key="5">
    <source>
        <dbReference type="EMBL" id="EGL82573.1"/>
    </source>
</evidence>
<sequence>MRNDFVATGVVFNRQKDKVLLVYHNKLKKWLPPGGHLEPNELPHEGALREVWEETGVKASLILSGEQFEIEEEVESQLPAPYLILHEYIPSTPTEEAHMHVDFIYLMEVEEEAQLDIHPREVKEARWMTLDEVQRCDTFDSVIKICQRLMK</sequence>
<dbReference type="Gene3D" id="3.90.79.10">
    <property type="entry name" value="Nucleoside Triphosphate Pyrophosphohydrolase"/>
    <property type="match status" value="1"/>
</dbReference>
<evidence type="ECO:0000256" key="1">
    <source>
        <dbReference type="ARBA" id="ARBA00005582"/>
    </source>
</evidence>
<dbReference type="Pfam" id="PF00293">
    <property type="entry name" value="NUDIX"/>
    <property type="match status" value="1"/>
</dbReference>
<dbReference type="KEGG" id="cthu:HUR95_05775"/>
<gene>
    <name evidence="5" type="ORF">CathTA2_1935</name>
    <name evidence="6" type="ORF">HUR95_05775</name>
</gene>
<dbReference type="PRINTS" id="PR00502">
    <property type="entry name" value="NUDIXFAMILY"/>
</dbReference>
<evidence type="ECO:0000313" key="7">
    <source>
        <dbReference type="Proteomes" id="UP000010716"/>
    </source>
</evidence>
<evidence type="ECO:0000259" key="4">
    <source>
        <dbReference type="PROSITE" id="PS51462"/>
    </source>
</evidence>
<evidence type="ECO:0000313" key="8">
    <source>
        <dbReference type="Proteomes" id="UP000825179"/>
    </source>
</evidence>
<dbReference type="InterPro" id="IPR015797">
    <property type="entry name" value="NUDIX_hydrolase-like_dom_sf"/>
</dbReference>
<dbReference type="Proteomes" id="UP000825179">
    <property type="component" value="Chromosome"/>
</dbReference>
<protein>
    <submittedName>
        <fullName evidence="6">NUDIX domain-containing protein</fullName>
    </submittedName>
    <submittedName>
        <fullName evidence="5">NUDIX hydrolase</fullName>
    </submittedName>
</protein>
<dbReference type="PANTHER" id="PTHR43736">
    <property type="entry name" value="ADP-RIBOSE PYROPHOSPHATASE"/>
    <property type="match status" value="1"/>
</dbReference>
<dbReference type="CDD" id="cd03674">
    <property type="entry name" value="NUDIX_Hydrolase"/>
    <property type="match status" value="1"/>
</dbReference>
<dbReference type="EMBL" id="CP082237">
    <property type="protein sequence ID" value="QZT34778.1"/>
    <property type="molecule type" value="Genomic_DNA"/>
</dbReference>
<evidence type="ECO:0000313" key="6">
    <source>
        <dbReference type="EMBL" id="QZT34778.1"/>
    </source>
</evidence>
<dbReference type="RefSeq" id="WP_007505110.1">
    <property type="nucleotide sequence ID" value="NZ_AFCE01000145.1"/>
</dbReference>
<reference evidence="6" key="3">
    <citation type="submission" date="2021-08" db="EMBL/GenBank/DDBJ databases">
        <authorList>
            <person name="de Jong S."/>
            <person name="van den Broek M."/>
            <person name="Merkel A."/>
            <person name="de la Torre Cortes P."/>
            <person name="Kalamorz F."/>
            <person name="Cook G."/>
            <person name="van Loosdrecht M."/>
            <person name="McMillan D."/>
        </authorList>
    </citation>
    <scope>NUCLEOTIDE SEQUENCE</scope>
    <source>
        <strain evidence="6">TA2.A1</strain>
    </source>
</reference>
<reference evidence="5 7" key="1">
    <citation type="journal article" date="2011" name="J. Bacteriol.">
        <title>Draft genome sequence of the thermoalkaliphilic Caldalkalibacillus thermarum strain TA2.A1.</title>
        <authorList>
            <person name="Kalamorz F."/>
            <person name="Keis S."/>
            <person name="McMillan D.G."/>
            <person name="Olsson K."/>
            <person name="Stanton J.A."/>
            <person name="Stockwell P."/>
            <person name="Black M.A."/>
            <person name="Klingeman D.M."/>
            <person name="Land M.L."/>
            <person name="Han C.S."/>
            <person name="Martin S.L."/>
            <person name="Becher S.A."/>
            <person name="Peddie C.J."/>
            <person name="Morgan H.W."/>
            <person name="Matthies D."/>
            <person name="Preiss L."/>
            <person name="Meier T."/>
            <person name="Brown S.D."/>
            <person name="Cook G.M."/>
        </authorList>
    </citation>
    <scope>NUCLEOTIDE SEQUENCE [LARGE SCALE GENOMIC DNA]</scope>
    <source>
        <strain evidence="5 7">TA2.A1</strain>
    </source>
</reference>
<dbReference type="InterPro" id="IPR000086">
    <property type="entry name" value="NUDIX_hydrolase_dom"/>
</dbReference>
<evidence type="ECO:0000256" key="2">
    <source>
        <dbReference type="ARBA" id="ARBA00022801"/>
    </source>
</evidence>
<dbReference type="EMBL" id="AFCE01000145">
    <property type="protein sequence ID" value="EGL82573.1"/>
    <property type="molecule type" value="Genomic_DNA"/>
</dbReference>
<dbReference type="SUPFAM" id="SSF55811">
    <property type="entry name" value="Nudix"/>
    <property type="match status" value="1"/>
</dbReference>
<reference evidence="6 8" key="2">
    <citation type="journal article" date="2020" name="Extremophiles">
        <title>Genomic analysis of Caldalkalibacillus thermarum TA2.A1 reveals aerobic alkaliphilic metabolism and evolutionary hallmarks linking alkaliphilic bacteria and plant life.</title>
        <authorList>
            <person name="de Jong S.I."/>
            <person name="van den Broek M.A."/>
            <person name="Merkel A.Y."/>
            <person name="de la Torre Cortes P."/>
            <person name="Kalamorz F."/>
            <person name="Cook G.M."/>
            <person name="van Loosdrecht M.C.M."/>
            <person name="McMillan D.G.G."/>
        </authorList>
    </citation>
    <scope>NUCLEOTIDE SEQUENCE [LARGE SCALE GENOMIC DNA]</scope>
    <source>
        <strain evidence="6 8">TA2.A1</strain>
    </source>
</reference>
<name>F5L7Y5_CALTT</name>
<dbReference type="AlphaFoldDB" id="F5L7Y5"/>
<comment type="similarity">
    <text evidence="1 3">Belongs to the Nudix hydrolase family.</text>
</comment>
<dbReference type="Proteomes" id="UP000010716">
    <property type="component" value="Unassembled WGS sequence"/>
</dbReference>
<evidence type="ECO:0000256" key="3">
    <source>
        <dbReference type="RuleBase" id="RU003476"/>
    </source>
</evidence>
<keyword evidence="2 3" id="KW-0378">Hydrolase</keyword>
<dbReference type="OrthoDB" id="9787880at2"/>
<feature type="domain" description="Nudix hydrolase" evidence="4">
    <location>
        <begin position="2"/>
        <end position="151"/>
    </location>
</feature>
<organism evidence="5 7">
    <name type="scientific">Caldalkalibacillus thermarum (strain TA2.A1)</name>
    <dbReference type="NCBI Taxonomy" id="986075"/>
    <lineage>
        <taxon>Bacteria</taxon>
        <taxon>Bacillati</taxon>
        <taxon>Bacillota</taxon>
        <taxon>Bacilli</taxon>
        <taxon>Bacillales</taxon>
        <taxon>Bacillaceae</taxon>
        <taxon>Caldalkalibacillus</taxon>
    </lineage>
</organism>
<dbReference type="InterPro" id="IPR020084">
    <property type="entry name" value="NUDIX_hydrolase_CS"/>
</dbReference>
<dbReference type="PANTHER" id="PTHR43736:SF1">
    <property type="entry name" value="DIHYDRONEOPTERIN TRIPHOSPHATE DIPHOSPHATASE"/>
    <property type="match status" value="1"/>
</dbReference>
<proteinExistence type="inferred from homology"/>
<accession>F5L7Y5</accession>
<dbReference type="eggNOG" id="COG1051">
    <property type="taxonomic scope" value="Bacteria"/>
</dbReference>
<keyword evidence="8" id="KW-1185">Reference proteome</keyword>
<dbReference type="PROSITE" id="PS00893">
    <property type="entry name" value="NUDIX_BOX"/>
    <property type="match status" value="1"/>
</dbReference>
<dbReference type="PROSITE" id="PS51462">
    <property type="entry name" value="NUDIX"/>
    <property type="match status" value="1"/>
</dbReference>
<dbReference type="GO" id="GO:0016787">
    <property type="term" value="F:hydrolase activity"/>
    <property type="evidence" value="ECO:0007669"/>
    <property type="project" value="UniProtKB-KW"/>
</dbReference>